<dbReference type="SMR" id="A0A150WC11"/>
<evidence type="ECO:0000256" key="3">
    <source>
        <dbReference type="ARBA" id="ARBA00023274"/>
    </source>
</evidence>
<dbReference type="KEGG" id="bbac:EP01_04325"/>
<dbReference type="Proteomes" id="UP000197003">
    <property type="component" value="Chromosome"/>
</dbReference>
<dbReference type="Proteomes" id="UP000075391">
    <property type="component" value="Unassembled WGS sequence"/>
</dbReference>
<dbReference type="HAMAP" id="MF_00514">
    <property type="entry name" value="Ribosomal_bL35"/>
    <property type="match status" value="1"/>
</dbReference>
<proteinExistence type="inferred from homology"/>
<dbReference type="FunFam" id="4.10.410.60:FF:000001">
    <property type="entry name" value="50S ribosomal protein L35"/>
    <property type="match status" value="1"/>
</dbReference>
<dbReference type="EMBL" id="CP020946">
    <property type="protein sequence ID" value="ASD65490.1"/>
    <property type="molecule type" value="Genomic_DNA"/>
</dbReference>
<dbReference type="Pfam" id="PF01632">
    <property type="entry name" value="Ribosomal_L35p"/>
    <property type="match status" value="1"/>
</dbReference>
<dbReference type="InterPro" id="IPR037229">
    <property type="entry name" value="Ribosomal_bL35_sf"/>
</dbReference>
<evidence type="ECO:0000313" key="12">
    <source>
        <dbReference type="Proteomes" id="UP000075799"/>
    </source>
</evidence>
<evidence type="ECO:0000256" key="1">
    <source>
        <dbReference type="ARBA" id="ARBA00006598"/>
    </source>
</evidence>
<feature type="region of interest" description="Disordered" evidence="7">
    <location>
        <begin position="1"/>
        <end position="45"/>
    </location>
</feature>
<keyword evidence="2 5" id="KW-0689">Ribosomal protein</keyword>
<dbReference type="OrthoDB" id="5297447at2"/>
<sequence>MKMRTHSGAKKRLKVLSSGKVKKKSTRMRHLNSHMSSKTKRQLGKTSYVEDANMLQVRRCLVF</sequence>
<dbReference type="Gene3D" id="4.10.410.60">
    <property type="match status" value="1"/>
</dbReference>
<dbReference type="OMA" id="KAMKVML"/>
<organism evidence="9 11">
    <name type="scientific">Bdellovibrio bacteriovorus</name>
    <dbReference type="NCBI Taxonomy" id="959"/>
    <lineage>
        <taxon>Bacteria</taxon>
        <taxon>Pseudomonadati</taxon>
        <taxon>Bdellovibrionota</taxon>
        <taxon>Bdellovibrionia</taxon>
        <taxon>Bdellovibrionales</taxon>
        <taxon>Pseudobdellovibrionaceae</taxon>
        <taxon>Bdellovibrio</taxon>
    </lineage>
</organism>
<dbReference type="EMBL" id="LUKD01000006">
    <property type="protein sequence ID" value="KYG64225.1"/>
    <property type="molecule type" value="Genomic_DNA"/>
</dbReference>
<name>A0A150WC11_BDEBC</name>
<dbReference type="SUPFAM" id="SSF143034">
    <property type="entry name" value="L35p-like"/>
    <property type="match status" value="1"/>
</dbReference>
<evidence type="ECO:0000313" key="11">
    <source>
        <dbReference type="Proteomes" id="UP000075391"/>
    </source>
</evidence>
<evidence type="ECO:0000256" key="2">
    <source>
        <dbReference type="ARBA" id="ARBA00022980"/>
    </source>
</evidence>
<dbReference type="GO" id="GO:0003735">
    <property type="term" value="F:structural constituent of ribosome"/>
    <property type="evidence" value="ECO:0007669"/>
    <property type="project" value="InterPro"/>
</dbReference>
<dbReference type="RefSeq" id="WP_011164102.1">
    <property type="nucleotide sequence ID" value="NZ_AP029059.1"/>
</dbReference>
<dbReference type="InterPro" id="IPR001706">
    <property type="entry name" value="Ribosomal_bL35"/>
</dbReference>
<accession>A0A150WC11</accession>
<dbReference type="InterPro" id="IPR021137">
    <property type="entry name" value="Ribosomal_bL35-like"/>
</dbReference>
<evidence type="ECO:0000256" key="4">
    <source>
        <dbReference type="ARBA" id="ARBA00071664"/>
    </source>
</evidence>
<dbReference type="PRINTS" id="PR00064">
    <property type="entry name" value="RIBOSOMALL35"/>
</dbReference>
<dbReference type="NCBIfam" id="TIGR00001">
    <property type="entry name" value="rpmI_bact"/>
    <property type="match status" value="1"/>
</dbReference>
<protein>
    <recommendedName>
        <fullName evidence="4 5">Large ribosomal subunit protein bL35</fullName>
    </recommendedName>
</protein>
<dbReference type="AlphaFoldDB" id="A0A150WC11"/>
<dbReference type="EMBL" id="LUKF01000020">
    <property type="protein sequence ID" value="KYG60451.1"/>
    <property type="molecule type" value="Genomic_DNA"/>
</dbReference>
<dbReference type="GeneID" id="93012614"/>
<dbReference type="GO" id="GO:0005840">
    <property type="term" value="C:ribosome"/>
    <property type="evidence" value="ECO:0007669"/>
    <property type="project" value="UniProtKB-KW"/>
</dbReference>
<evidence type="ECO:0000313" key="10">
    <source>
        <dbReference type="EMBL" id="KYG64225.1"/>
    </source>
</evidence>
<gene>
    <name evidence="5" type="primary">rpmI</name>
    <name evidence="9" type="ORF">AZI85_13375</name>
    <name evidence="10" type="ORF">AZI87_13360</name>
    <name evidence="8" type="ORF">B9G79_10770</name>
</gene>
<comment type="similarity">
    <text evidence="1 5 6">Belongs to the bacterial ribosomal protein bL35 family.</text>
</comment>
<evidence type="ECO:0000313" key="13">
    <source>
        <dbReference type="Proteomes" id="UP000197003"/>
    </source>
</evidence>
<reference evidence="8 13" key="2">
    <citation type="submission" date="2017-04" db="EMBL/GenBank/DDBJ databases">
        <title>Whole genome sequence of Bdellovibrio bacteriovorus strain SSB218315.</title>
        <authorList>
            <person name="Oyedara O."/>
            <person name="Rodriguez-Perez M.A."/>
        </authorList>
    </citation>
    <scope>NUCLEOTIDE SEQUENCE [LARGE SCALE GENOMIC DNA]</scope>
    <source>
        <strain evidence="8 13">SSB218315</strain>
    </source>
</reference>
<reference evidence="11 12" key="1">
    <citation type="submission" date="2016-03" db="EMBL/GenBank/DDBJ databases">
        <authorList>
            <person name="Ploux O."/>
        </authorList>
    </citation>
    <scope>NUCLEOTIDE SEQUENCE [LARGE SCALE GENOMIC DNA]</scope>
    <source>
        <strain evidence="9 11">BER2</strain>
        <strain evidence="10 12">EC13</strain>
    </source>
</reference>
<evidence type="ECO:0000256" key="7">
    <source>
        <dbReference type="SAM" id="MobiDB-lite"/>
    </source>
</evidence>
<evidence type="ECO:0000313" key="9">
    <source>
        <dbReference type="EMBL" id="KYG60451.1"/>
    </source>
</evidence>
<evidence type="ECO:0000313" key="8">
    <source>
        <dbReference type="EMBL" id="ASD65490.1"/>
    </source>
</evidence>
<dbReference type="GO" id="GO:0006412">
    <property type="term" value="P:translation"/>
    <property type="evidence" value="ECO:0007669"/>
    <property type="project" value="UniProtKB-UniRule"/>
</dbReference>
<evidence type="ECO:0000256" key="6">
    <source>
        <dbReference type="RuleBase" id="RU000568"/>
    </source>
</evidence>
<dbReference type="GO" id="GO:1990904">
    <property type="term" value="C:ribonucleoprotein complex"/>
    <property type="evidence" value="ECO:0007669"/>
    <property type="project" value="UniProtKB-KW"/>
</dbReference>
<keyword evidence="3 5" id="KW-0687">Ribonucleoprotein</keyword>
<evidence type="ECO:0000256" key="5">
    <source>
        <dbReference type="HAMAP-Rule" id="MF_00514"/>
    </source>
</evidence>
<dbReference type="Proteomes" id="UP000075799">
    <property type="component" value="Unassembled WGS sequence"/>
</dbReference>
<feature type="compositionally biased region" description="Basic residues" evidence="7">
    <location>
        <begin position="1"/>
        <end position="43"/>
    </location>
</feature>